<dbReference type="InterPro" id="IPR046342">
    <property type="entry name" value="CBS_dom_sf"/>
</dbReference>
<dbReference type="InterPro" id="IPR051676">
    <property type="entry name" value="UPF0053_domain"/>
</dbReference>
<dbReference type="EMBL" id="VFQE01000002">
    <property type="protein sequence ID" value="TQN38004.1"/>
    <property type="molecule type" value="Genomic_DNA"/>
</dbReference>
<dbReference type="SMART" id="SM00116">
    <property type="entry name" value="CBS"/>
    <property type="match status" value="2"/>
</dbReference>
<evidence type="ECO:0000313" key="12">
    <source>
        <dbReference type="EMBL" id="TQN38004.1"/>
    </source>
</evidence>
<evidence type="ECO:0000259" key="11">
    <source>
        <dbReference type="PROSITE" id="PS51846"/>
    </source>
</evidence>
<evidence type="ECO:0000256" key="4">
    <source>
        <dbReference type="ARBA" id="ARBA00022737"/>
    </source>
</evidence>
<proteinExistence type="predicted"/>
<keyword evidence="6 8" id="KW-0472">Membrane</keyword>
<keyword evidence="13" id="KW-1185">Reference proteome</keyword>
<gene>
    <name evidence="12" type="ORF">FHU33_4684</name>
</gene>
<organism evidence="12 13">
    <name type="scientific">Blastococcus colisei</name>
    <dbReference type="NCBI Taxonomy" id="1564162"/>
    <lineage>
        <taxon>Bacteria</taxon>
        <taxon>Bacillati</taxon>
        <taxon>Actinomycetota</taxon>
        <taxon>Actinomycetes</taxon>
        <taxon>Geodermatophilales</taxon>
        <taxon>Geodermatophilaceae</taxon>
        <taxon>Blastococcus</taxon>
    </lineage>
</organism>
<evidence type="ECO:0000256" key="8">
    <source>
        <dbReference type="PROSITE-ProRule" id="PRU01193"/>
    </source>
</evidence>
<dbReference type="SUPFAM" id="SSF54631">
    <property type="entry name" value="CBS-domain pair"/>
    <property type="match status" value="1"/>
</dbReference>
<reference evidence="12 13" key="1">
    <citation type="submission" date="2019-06" db="EMBL/GenBank/DDBJ databases">
        <title>Sequencing the genomes of 1000 actinobacteria strains.</title>
        <authorList>
            <person name="Klenk H.-P."/>
        </authorList>
    </citation>
    <scope>NUCLEOTIDE SEQUENCE [LARGE SCALE GENOMIC DNA]</scope>
    <source>
        <strain evidence="12 13">DSM 46837</strain>
    </source>
</reference>
<comment type="caution">
    <text evidence="12">The sequence shown here is derived from an EMBL/GenBank/DDBJ whole genome shotgun (WGS) entry which is preliminary data.</text>
</comment>
<dbReference type="InterPro" id="IPR044751">
    <property type="entry name" value="Ion_transp-like_CBS"/>
</dbReference>
<dbReference type="OrthoDB" id="110231at2"/>
<sequence length="354" mass="37365">MSDGVALLVGLALLAGNAFFVGAEFALISARRTQIEPRAATGSRMARVTLRAMERVSLMMAGAQLGITVCSLGLGAVGEPAVAHLLERPFAAAGLPDALLHPAAFAIALAIVVFLHMVLGEMVPKNIALAGPERSALALGPPLYAIVYILRPLIWLLNQVANLVLRALKVDPKEEVNSTFTREEVSGLIGESHREGLLDEQEHTLLTGALQFDERRAADVAIPMAELVTVPRGATVAELEACTAATGFSRFPVVDDGTLVGYVHLKDLLATPADRRDEPVDPVHIRPLADTTTDQLLRSVLASMQRAGAHLGSVRDGDGRLVGVVALEDVLEELVGEVRDATQAAVGTESPRGG</sequence>
<evidence type="ECO:0000313" key="13">
    <source>
        <dbReference type="Proteomes" id="UP000319865"/>
    </source>
</evidence>
<dbReference type="PANTHER" id="PTHR43099">
    <property type="entry name" value="UPF0053 PROTEIN YRKA"/>
    <property type="match status" value="1"/>
</dbReference>
<keyword evidence="4" id="KW-0677">Repeat</keyword>
<keyword evidence="3 8" id="KW-0812">Transmembrane</keyword>
<accession>A0A543P1K8</accession>
<dbReference type="PROSITE" id="PS51371">
    <property type="entry name" value="CBS"/>
    <property type="match status" value="1"/>
</dbReference>
<dbReference type="GO" id="GO:0005886">
    <property type="term" value="C:plasma membrane"/>
    <property type="evidence" value="ECO:0007669"/>
    <property type="project" value="UniProtKB-SubCell"/>
</dbReference>
<evidence type="ECO:0000256" key="9">
    <source>
        <dbReference type="SAM" id="Phobius"/>
    </source>
</evidence>
<dbReference type="AlphaFoldDB" id="A0A543P1K8"/>
<protein>
    <submittedName>
        <fullName evidence="12">CBS domain containing-hemolysin-like protein</fullName>
    </submittedName>
</protein>
<keyword evidence="7" id="KW-0129">CBS domain</keyword>
<feature type="transmembrane region" description="Helical" evidence="9">
    <location>
        <begin position="6"/>
        <end position="28"/>
    </location>
</feature>
<dbReference type="InterPro" id="IPR000644">
    <property type="entry name" value="CBS_dom"/>
</dbReference>
<evidence type="ECO:0000256" key="3">
    <source>
        <dbReference type="ARBA" id="ARBA00022692"/>
    </source>
</evidence>
<keyword evidence="2" id="KW-1003">Cell membrane</keyword>
<evidence type="ECO:0000256" key="5">
    <source>
        <dbReference type="ARBA" id="ARBA00022989"/>
    </source>
</evidence>
<name>A0A543P1K8_9ACTN</name>
<dbReference type="PROSITE" id="PS51846">
    <property type="entry name" value="CNNM"/>
    <property type="match status" value="1"/>
</dbReference>
<feature type="transmembrane region" description="Helical" evidence="9">
    <location>
        <begin position="56"/>
        <end position="78"/>
    </location>
</feature>
<evidence type="ECO:0000256" key="2">
    <source>
        <dbReference type="ARBA" id="ARBA00022475"/>
    </source>
</evidence>
<dbReference type="Gene3D" id="3.10.580.10">
    <property type="entry name" value="CBS-domain"/>
    <property type="match status" value="1"/>
</dbReference>
<dbReference type="Pfam" id="PF00571">
    <property type="entry name" value="CBS"/>
    <property type="match status" value="2"/>
</dbReference>
<feature type="transmembrane region" description="Helical" evidence="9">
    <location>
        <begin position="98"/>
        <end position="119"/>
    </location>
</feature>
<feature type="domain" description="CBS" evidence="10">
    <location>
        <begin position="221"/>
        <end position="278"/>
    </location>
</feature>
<comment type="subcellular location">
    <subcellularLocation>
        <location evidence="1">Cell membrane</location>
        <topology evidence="1">Multi-pass membrane protein</topology>
    </subcellularLocation>
</comment>
<evidence type="ECO:0000256" key="1">
    <source>
        <dbReference type="ARBA" id="ARBA00004651"/>
    </source>
</evidence>
<dbReference type="CDD" id="cd04590">
    <property type="entry name" value="CBS_pair_CorC_HlyC_assoc"/>
    <property type="match status" value="1"/>
</dbReference>
<evidence type="ECO:0000256" key="6">
    <source>
        <dbReference type="ARBA" id="ARBA00023136"/>
    </source>
</evidence>
<dbReference type="PANTHER" id="PTHR43099:SF5">
    <property type="entry name" value="HLYC_CORC FAMILY TRANSPORTER"/>
    <property type="match status" value="1"/>
</dbReference>
<dbReference type="InterPro" id="IPR002550">
    <property type="entry name" value="CNNM"/>
</dbReference>
<dbReference type="RefSeq" id="WP_142027895.1">
    <property type="nucleotide sequence ID" value="NZ_VFQE01000002.1"/>
</dbReference>
<dbReference type="Proteomes" id="UP000319865">
    <property type="component" value="Unassembled WGS sequence"/>
</dbReference>
<evidence type="ECO:0000259" key="10">
    <source>
        <dbReference type="PROSITE" id="PS51371"/>
    </source>
</evidence>
<keyword evidence="5 8" id="KW-1133">Transmembrane helix</keyword>
<evidence type="ECO:0000256" key="7">
    <source>
        <dbReference type="PROSITE-ProRule" id="PRU00703"/>
    </source>
</evidence>
<dbReference type="Pfam" id="PF01595">
    <property type="entry name" value="CNNM"/>
    <property type="match status" value="1"/>
</dbReference>
<feature type="domain" description="CNNM transmembrane" evidence="11">
    <location>
        <begin position="1"/>
        <end position="202"/>
    </location>
</feature>